<proteinExistence type="predicted"/>
<protein>
    <submittedName>
        <fullName evidence="1">Uncharacterized protein</fullName>
    </submittedName>
</protein>
<reference evidence="1 2" key="1">
    <citation type="submission" date="2018-12" db="EMBL/GenBank/DDBJ databases">
        <authorList>
            <consortium name="Pathogen Informatics"/>
        </authorList>
    </citation>
    <scope>NUCLEOTIDE SEQUENCE [LARGE SCALE GENOMIC DNA]</scope>
    <source>
        <strain evidence="1 2">NCTC13071</strain>
    </source>
</reference>
<sequence>MDAYFKYYPTKDGDRYQTLVAPFKFESVK</sequence>
<organism evidence="1 2">
    <name type="scientific">Segatella oris</name>
    <dbReference type="NCBI Taxonomy" id="28135"/>
    <lineage>
        <taxon>Bacteria</taxon>
        <taxon>Pseudomonadati</taxon>
        <taxon>Bacteroidota</taxon>
        <taxon>Bacteroidia</taxon>
        <taxon>Bacteroidales</taxon>
        <taxon>Prevotellaceae</taxon>
        <taxon>Segatella</taxon>
    </lineage>
</organism>
<name>A0A3S4X6Q3_9BACT</name>
<dbReference type="Proteomes" id="UP000274578">
    <property type="component" value="Chromosome 1"/>
</dbReference>
<dbReference type="AlphaFoldDB" id="A0A3S4X6Q3"/>
<evidence type="ECO:0000313" key="2">
    <source>
        <dbReference type="Proteomes" id="UP000274578"/>
    </source>
</evidence>
<dbReference type="EMBL" id="LR134384">
    <property type="protein sequence ID" value="VEH15115.1"/>
    <property type="molecule type" value="Genomic_DNA"/>
</dbReference>
<accession>A0A3S4X6Q3</accession>
<evidence type="ECO:0000313" key="1">
    <source>
        <dbReference type="EMBL" id="VEH15115.1"/>
    </source>
</evidence>
<gene>
    <name evidence="1" type="ORF">NCTC13071_01110</name>
</gene>
<dbReference type="KEGG" id="poc:NCTC13071_01110"/>